<feature type="compositionally biased region" description="Basic and acidic residues" evidence="3">
    <location>
        <begin position="401"/>
        <end position="417"/>
    </location>
</feature>
<keyword evidence="6" id="KW-0808">Transferase</keyword>
<keyword evidence="4" id="KW-1133">Transmembrane helix</keyword>
<name>A0A2M9HF90_9BIFI</name>
<feature type="domain" description="DAGKc" evidence="5">
    <location>
        <begin position="45"/>
        <end position="176"/>
    </location>
</feature>
<proteinExistence type="inferred from homology"/>
<dbReference type="PANTHER" id="PTHR12358">
    <property type="entry name" value="SPHINGOSINE KINASE"/>
    <property type="match status" value="1"/>
</dbReference>
<gene>
    <name evidence="6" type="ORF">CSQ87_05640</name>
</gene>
<dbReference type="OrthoDB" id="3171056at2"/>
<reference evidence="6 7" key="1">
    <citation type="submission" date="2017-10" db="EMBL/GenBank/DDBJ databases">
        <title>Draft genome sequences of strains TRE 1, TRE 9, TRE H and TRI 7, isolated from tamarins, belonging to four potential novel Bifidobacterium species.</title>
        <authorList>
            <person name="Mattarelli P."/>
            <person name="Modesto M."/>
            <person name="Puglisi E."/>
            <person name="Morelli L."/>
            <person name="Spezio C."/>
            <person name="Bonetti A."/>
            <person name="Sandri C."/>
        </authorList>
    </citation>
    <scope>NUCLEOTIDE SEQUENCE [LARGE SCALE GENOMIC DNA]</scope>
    <source>
        <strain evidence="7">TRI7</strain>
    </source>
</reference>
<sequence>MVIMSIGWIVVLVVLGVLAVAAAIAFAIHIGRRRRLAQALEQRDEAPLQYAFIVNPSKPEAGTTVMQIRAFFRDHDLGDPMFIETQLDKDGKACAREAIARGADAVVAVGGDGTVRTVASVMAGSDRPFGIIPIGTGNLFARNMGIPIADVDAALTVATSHGSRKVDMGRMRLLDSDEPDRRHAFLIIAGIGFDAAMIDDTDPALKKNISWLAYFVGGVKNLFTPRYQGDITISGENGVEQTSKNVSFRTFMAGNCGQIPGFSLMPEADYGDGILDFELIDTTGGLIGWANLFGDVLHQTITRRAEQNPLSTNSSVDQIQGSRAEIRLVKPALAQVDGDILGNTSHIEFTVDHQALCIRVPEPTTATTVTSTETGESASGPAPMTAPTTTPTAAPAATVSDDGKAPAESDEHADRGNASDAEPELVRQA</sequence>
<dbReference type="Gene3D" id="3.40.50.10330">
    <property type="entry name" value="Probable inorganic polyphosphate/atp-NAD kinase, domain 1"/>
    <property type="match status" value="1"/>
</dbReference>
<keyword evidence="4" id="KW-0812">Transmembrane</keyword>
<evidence type="ECO:0000256" key="2">
    <source>
        <dbReference type="ARBA" id="ARBA00005983"/>
    </source>
</evidence>
<dbReference type="EMBL" id="PEBK01000004">
    <property type="protein sequence ID" value="PJM75480.1"/>
    <property type="molecule type" value="Genomic_DNA"/>
</dbReference>
<dbReference type="AlphaFoldDB" id="A0A2M9HF90"/>
<dbReference type="PROSITE" id="PS50146">
    <property type="entry name" value="DAGK"/>
    <property type="match status" value="1"/>
</dbReference>
<dbReference type="InterPro" id="IPR016064">
    <property type="entry name" value="NAD/diacylglycerol_kinase_sf"/>
</dbReference>
<dbReference type="InterPro" id="IPR001206">
    <property type="entry name" value="Diacylglycerol_kinase_cat_dom"/>
</dbReference>
<accession>A0A2M9HF90</accession>
<keyword evidence="7" id="KW-1185">Reference proteome</keyword>
<evidence type="ECO:0000256" key="4">
    <source>
        <dbReference type="SAM" id="Phobius"/>
    </source>
</evidence>
<protein>
    <submittedName>
        <fullName evidence="6">Diacylglycerol kinase</fullName>
    </submittedName>
</protein>
<keyword evidence="6" id="KW-0418">Kinase</keyword>
<evidence type="ECO:0000256" key="3">
    <source>
        <dbReference type="SAM" id="MobiDB-lite"/>
    </source>
</evidence>
<comment type="similarity">
    <text evidence="2">Belongs to the diacylglycerol/lipid kinase family.</text>
</comment>
<dbReference type="Pfam" id="PF00781">
    <property type="entry name" value="DAGK_cat"/>
    <property type="match status" value="1"/>
</dbReference>
<feature type="region of interest" description="Disordered" evidence="3">
    <location>
        <begin position="366"/>
        <end position="429"/>
    </location>
</feature>
<feature type="transmembrane region" description="Helical" evidence="4">
    <location>
        <begin position="6"/>
        <end position="28"/>
    </location>
</feature>
<dbReference type="Gene3D" id="2.60.200.40">
    <property type="match status" value="1"/>
</dbReference>
<organism evidence="6 7">
    <name type="scientific">Bifidobacterium simiarum</name>
    <dbReference type="NCBI Taxonomy" id="2045441"/>
    <lineage>
        <taxon>Bacteria</taxon>
        <taxon>Bacillati</taxon>
        <taxon>Actinomycetota</taxon>
        <taxon>Actinomycetes</taxon>
        <taxon>Bifidobacteriales</taxon>
        <taxon>Bifidobacteriaceae</taxon>
        <taxon>Bifidobacterium</taxon>
    </lineage>
</organism>
<comment type="caution">
    <text evidence="6">The sequence shown here is derived from an EMBL/GenBank/DDBJ whole genome shotgun (WGS) entry which is preliminary data.</text>
</comment>
<keyword evidence="4" id="KW-0472">Membrane</keyword>
<dbReference type="GO" id="GO:0016301">
    <property type="term" value="F:kinase activity"/>
    <property type="evidence" value="ECO:0007669"/>
    <property type="project" value="UniProtKB-KW"/>
</dbReference>
<evidence type="ECO:0000313" key="6">
    <source>
        <dbReference type="EMBL" id="PJM75480.1"/>
    </source>
</evidence>
<evidence type="ECO:0000256" key="1">
    <source>
        <dbReference type="ARBA" id="ARBA00001946"/>
    </source>
</evidence>
<dbReference type="InterPro" id="IPR050187">
    <property type="entry name" value="Lipid_Phosphate_FormReg"/>
</dbReference>
<dbReference type="SUPFAM" id="SSF111331">
    <property type="entry name" value="NAD kinase/diacylglycerol kinase-like"/>
    <property type="match status" value="1"/>
</dbReference>
<evidence type="ECO:0000313" key="7">
    <source>
        <dbReference type="Proteomes" id="UP000231451"/>
    </source>
</evidence>
<evidence type="ECO:0000259" key="5">
    <source>
        <dbReference type="PROSITE" id="PS50146"/>
    </source>
</evidence>
<dbReference type="PANTHER" id="PTHR12358:SF54">
    <property type="entry name" value="SPHINGOSINE KINASE RELATED PROTEIN"/>
    <property type="match status" value="1"/>
</dbReference>
<feature type="compositionally biased region" description="Low complexity" evidence="3">
    <location>
        <begin position="366"/>
        <end position="398"/>
    </location>
</feature>
<comment type="cofactor">
    <cofactor evidence="1">
        <name>Mg(2+)</name>
        <dbReference type="ChEBI" id="CHEBI:18420"/>
    </cofactor>
</comment>
<dbReference type="Proteomes" id="UP000231451">
    <property type="component" value="Unassembled WGS sequence"/>
</dbReference>
<dbReference type="InterPro" id="IPR017438">
    <property type="entry name" value="ATP-NAD_kinase_N"/>
</dbReference>